<dbReference type="EMBL" id="CP041730">
    <property type="protein sequence ID" value="QDQ28176.1"/>
    <property type="molecule type" value="Genomic_DNA"/>
</dbReference>
<keyword evidence="2" id="KW-1185">Reference proteome</keyword>
<evidence type="ECO:0000313" key="1">
    <source>
        <dbReference type="EMBL" id="QDQ28176.1"/>
    </source>
</evidence>
<dbReference type="Pfam" id="PF05932">
    <property type="entry name" value="CesT"/>
    <property type="match status" value="1"/>
</dbReference>
<evidence type="ECO:0008006" key="3">
    <source>
        <dbReference type="Google" id="ProtNLM"/>
    </source>
</evidence>
<reference evidence="2" key="1">
    <citation type="submission" date="2019-07" db="EMBL/GenBank/DDBJ databases">
        <title>Chitinimonas sp. nov., isolated from Ny-Alesund, arctica soil.</title>
        <authorList>
            <person name="Xu Q."/>
            <person name="Peng F."/>
        </authorList>
    </citation>
    <scope>NUCLEOTIDE SEQUENCE [LARGE SCALE GENOMIC DNA]</scope>
    <source>
        <strain evidence="2">R3-44</strain>
    </source>
</reference>
<proteinExistence type="predicted"/>
<evidence type="ECO:0000313" key="2">
    <source>
        <dbReference type="Proteomes" id="UP000317550"/>
    </source>
</evidence>
<sequence>MHASHDLFSRFIDELSREMGQTITLSDAGRFEIQLDDVAISTMAADDPFCLIIDSLVLDTRMMSDPSHAAVFQLAIQINALDEAAGLPTLSLDVDHNLILTQRLALVPLDLEIYKTLLADQLARTHALRRLIGE</sequence>
<dbReference type="SUPFAM" id="SSF69635">
    <property type="entry name" value="Type III secretory system chaperone-like"/>
    <property type="match status" value="1"/>
</dbReference>
<protein>
    <recommendedName>
        <fullName evidence="3">Type III secretion system chaperone</fullName>
    </recommendedName>
</protein>
<dbReference type="AlphaFoldDB" id="A0A516SJ57"/>
<dbReference type="Proteomes" id="UP000317550">
    <property type="component" value="Chromosome"/>
</dbReference>
<dbReference type="RefSeq" id="WP_144279563.1">
    <property type="nucleotide sequence ID" value="NZ_CP041730.1"/>
</dbReference>
<dbReference type="InterPro" id="IPR010261">
    <property type="entry name" value="Tir_chaperone"/>
</dbReference>
<name>A0A516SJ57_9NEIS</name>
<dbReference type="Gene3D" id="3.30.1460.10">
    <property type="match status" value="1"/>
</dbReference>
<organism evidence="1 2">
    <name type="scientific">Chitinimonas arctica</name>
    <dbReference type="NCBI Taxonomy" id="2594795"/>
    <lineage>
        <taxon>Bacteria</taxon>
        <taxon>Pseudomonadati</taxon>
        <taxon>Pseudomonadota</taxon>
        <taxon>Betaproteobacteria</taxon>
        <taxon>Neisseriales</taxon>
        <taxon>Chitinibacteraceae</taxon>
        <taxon>Chitinimonas</taxon>
    </lineage>
</organism>
<dbReference type="KEGG" id="cari:FNU76_18505"/>
<accession>A0A516SJ57</accession>
<gene>
    <name evidence="1" type="ORF">FNU76_18505</name>
</gene>